<gene>
    <name evidence="5" type="ORF">ACFONL_08415</name>
</gene>
<dbReference type="PROSITE" id="PS50075">
    <property type="entry name" value="CARRIER"/>
    <property type="match status" value="1"/>
</dbReference>
<evidence type="ECO:0000256" key="2">
    <source>
        <dbReference type="ARBA" id="ARBA00022450"/>
    </source>
</evidence>
<dbReference type="Pfam" id="PF00550">
    <property type="entry name" value="PP-binding"/>
    <property type="match status" value="1"/>
</dbReference>
<accession>A0ABV7UFC4</accession>
<dbReference type="SUPFAM" id="SSF47336">
    <property type="entry name" value="ACP-like"/>
    <property type="match status" value="1"/>
</dbReference>
<comment type="cofactor">
    <cofactor evidence="1">
        <name>pantetheine 4'-phosphate</name>
        <dbReference type="ChEBI" id="CHEBI:47942"/>
    </cofactor>
</comment>
<keyword evidence="3" id="KW-0597">Phosphoprotein</keyword>
<dbReference type="Gene3D" id="1.10.1200.10">
    <property type="entry name" value="ACP-like"/>
    <property type="match status" value="1"/>
</dbReference>
<dbReference type="SUPFAM" id="SSF52777">
    <property type="entry name" value="CoA-dependent acyltransferases"/>
    <property type="match status" value="2"/>
</dbReference>
<reference evidence="6" key="1">
    <citation type="journal article" date="2019" name="Int. J. Syst. Evol. Microbiol.">
        <title>The Global Catalogue of Microorganisms (GCM) 10K type strain sequencing project: providing services to taxonomists for standard genome sequencing and annotation.</title>
        <authorList>
            <consortium name="The Broad Institute Genomics Platform"/>
            <consortium name="The Broad Institute Genome Sequencing Center for Infectious Disease"/>
            <person name="Wu L."/>
            <person name="Ma J."/>
        </authorList>
    </citation>
    <scope>NUCLEOTIDE SEQUENCE [LARGE SCALE GENOMIC DNA]</scope>
    <source>
        <strain evidence="6">KCTC 42282</strain>
    </source>
</reference>
<dbReference type="InterPro" id="IPR001031">
    <property type="entry name" value="Thioesterase"/>
</dbReference>
<keyword evidence="2" id="KW-0596">Phosphopantetheine</keyword>
<dbReference type="InterPro" id="IPR001242">
    <property type="entry name" value="Condensation_dom"/>
</dbReference>
<sequence>MNMSHQGNAALSLPEPLEFGATCAQSYYWRRSQRRPGDPCLNIAARWRLEGPVSIALMERAWQQVVDRHEVLRTVFVEQDDQLVQRVLPHAQFRIRHVDLRGTPPPEQNELSERLGREEAATPFDPFAPPLLRITVLQQADDRAHMLLTTHHLAGDCWANLTLVREFAAICDALSVGATPHLPDAPMQFGDFASWQNAWLAAGGAATVEQYWMRQLDGLSDFTVPTDRAPPVKPTRRGDIFGMMVPPGVAEATLGAARARGSTFFAFGLATFAALLHRWSGHHDILVTTQIAGRDELELETVVGPFINTLALRMACAPETRFSDLLDQTLTTVGEALENGALPFEKLTERIALPVSDRRGPLNGVNFQVLNSAFLKDTRAGAMALRGFPSLSPGAKRDLDVYLVEREVGWRAQCEYDPDLFDEATVAWVVRSFVELLAAVSSDPTQTLAGLPFSPPAAQLAGVERSPRMTAVRAVPVEVMETGASSTPAADNGVRAERLMQLWREAVRCDDPPPAASFFELGGDSMRAARLVARIHDAFGQRVGLARFFQKPTLAGLAERLGVELASAPAPAAVMQKEEDEDDDWRVMEVSPRGSRTPVIGINSVETLFALAREFGEDRHIFGVRLFEPGKPHGIAGKTFPEIAADYIDVIRSIEPKGPYILFGLCVHGVLALEIARQLRAAGDEVEMVCVVNAWHPSYARRLNFLNRQLVRLNDVSWNLRRVFRREKTFVEFLGNYRLAQSSGVLQLAARMGLIDRAPTRTGSEFNDDFLLTLMRARDACEPRDVSGPVMQFLGPDTPKWPGIDHTLGWKPVVNGAIHVHYMPAARPGPDDPGLACIVTHFGRMIETGAARG</sequence>
<dbReference type="Gene3D" id="3.40.50.1820">
    <property type="entry name" value="alpha/beta hydrolase"/>
    <property type="match status" value="1"/>
</dbReference>
<dbReference type="PANTHER" id="PTHR45527">
    <property type="entry name" value="NONRIBOSOMAL PEPTIDE SYNTHETASE"/>
    <property type="match status" value="1"/>
</dbReference>
<evidence type="ECO:0000259" key="4">
    <source>
        <dbReference type="PROSITE" id="PS50075"/>
    </source>
</evidence>
<dbReference type="EMBL" id="JBHRYC010000038">
    <property type="protein sequence ID" value="MFC3637407.1"/>
    <property type="molecule type" value="Genomic_DNA"/>
</dbReference>
<dbReference type="SMART" id="SM00823">
    <property type="entry name" value="PKS_PP"/>
    <property type="match status" value="1"/>
</dbReference>
<dbReference type="InterPro" id="IPR020806">
    <property type="entry name" value="PKS_PP-bd"/>
</dbReference>
<dbReference type="InterPro" id="IPR029058">
    <property type="entry name" value="AB_hydrolase_fold"/>
</dbReference>
<dbReference type="Pfam" id="PF00668">
    <property type="entry name" value="Condensation"/>
    <property type="match status" value="1"/>
</dbReference>
<dbReference type="RefSeq" id="WP_191319389.1">
    <property type="nucleotide sequence ID" value="NZ_BNCG01000008.1"/>
</dbReference>
<dbReference type="Gene3D" id="3.30.559.10">
    <property type="entry name" value="Chloramphenicol acetyltransferase-like domain"/>
    <property type="match status" value="1"/>
</dbReference>
<comment type="caution">
    <text evidence="5">The sequence shown here is derived from an EMBL/GenBank/DDBJ whole genome shotgun (WGS) entry which is preliminary data.</text>
</comment>
<dbReference type="PANTHER" id="PTHR45527:SF1">
    <property type="entry name" value="FATTY ACID SYNTHASE"/>
    <property type="match status" value="1"/>
</dbReference>
<evidence type="ECO:0000256" key="1">
    <source>
        <dbReference type="ARBA" id="ARBA00001957"/>
    </source>
</evidence>
<evidence type="ECO:0000313" key="5">
    <source>
        <dbReference type="EMBL" id="MFC3637407.1"/>
    </source>
</evidence>
<dbReference type="CDD" id="cd19531">
    <property type="entry name" value="LCL_NRPS-like"/>
    <property type="match status" value="1"/>
</dbReference>
<evidence type="ECO:0000256" key="3">
    <source>
        <dbReference type="ARBA" id="ARBA00022553"/>
    </source>
</evidence>
<keyword evidence="6" id="KW-1185">Reference proteome</keyword>
<dbReference type="InterPro" id="IPR023213">
    <property type="entry name" value="CAT-like_dom_sf"/>
</dbReference>
<dbReference type="Pfam" id="PF00975">
    <property type="entry name" value="Thioesterase"/>
    <property type="match status" value="1"/>
</dbReference>
<organism evidence="5 6">
    <name type="scientific">Camelimonas fluminis</name>
    <dbReference type="NCBI Taxonomy" id="1576911"/>
    <lineage>
        <taxon>Bacteria</taxon>
        <taxon>Pseudomonadati</taxon>
        <taxon>Pseudomonadota</taxon>
        <taxon>Alphaproteobacteria</taxon>
        <taxon>Hyphomicrobiales</taxon>
        <taxon>Chelatococcaceae</taxon>
        <taxon>Camelimonas</taxon>
    </lineage>
</organism>
<dbReference type="InterPro" id="IPR036736">
    <property type="entry name" value="ACP-like_sf"/>
</dbReference>
<evidence type="ECO:0000313" key="6">
    <source>
        <dbReference type="Proteomes" id="UP001595704"/>
    </source>
</evidence>
<protein>
    <submittedName>
        <fullName evidence="5">Condensation domain-containing protein</fullName>
    </submittedName>
</protein>
<dbReference type="Gene3D" id="3.30.559.30">
    <property type="entry name" value="Nonribosomal peptide synthetase, condensation domain"/>
    <property type="match status" value="1"/>
</dbReference>
<name>A0ABV7UFC4_9HYPH</name>
<dbReference type="PROSITE" id="PS00012">
    <property type="entry name" value="PHOSPHOPANTETHEINE"/>
    <property type="match status" value="1"/>
</dbReference>
<dbReference type="InterPro" id="IPR006162">
    <property type="entry name" value="Ppantetheine_attach_site"/>
</dbReference>
<dbReference type="InterPro" id="IPR009081">
    <property type="entry name" value="PP-bd_ACP"/>
</dbReference>
<proteinExistence type="predicted"/>
<feature type="domain" description="Carrier" evidence="4">
    <location>
        <begin position="490"/>
        <end position="565"/>
    </location>
</feature>
<dbReference type="SUPFAM" id="SSF53474">
    <property type="entry name" value="alpha/beta-Hydrolases"/>
    <property type="match status" value="1"/>
</dbReference>
<dbReference type="Proteomes" id="UP001595704">
    <property type="component" value="Unassembled WGS sequence"/>
</dbReference>